<keyword evidence="3" id="KW-1185">Reference proteome</keyword>
<keyword evidence="1" id="KW-0812">Transmembrane</keyword>
<dbReference type="Proteomes" id="UP000625316">
    <property type="component" value="Unassembled WGS sequence"/>
</dbReference>
<organism evidence="2 3">
    <name type="scientific">Romeriopsis navalis LEGE 11480</name>
    <dbReference type="NCBI Taxonomy" id="2777977"/>
    <lineage>
        <taxon>Bacteria</taxon>
        <taxon>Bacillati</taxon>
        <taxon>Cyanobacteriota</taxon>
        <taxon>Cyanophyceae</taxon>
        <taxon>Leptolyngbyales</taxon>
        <taxon>Leptolyngbyaceae</taxon>
        <taxon>Romeriopsis</taxon>
        <taxon>Romeriopsis navalis</taxon>
    </lineage>
</organism>
<feature type="transmembrane region" description="Helical" evidence="1">
    <location>
        <begin position="14"/>
        <end position="35"/>
    </location>
</feature>
<name>A0A928VKD4_9CYAN</name>
<dbReference type="EMBL" id="JADEXQ010000025">
    <property type="protein sequence ID" value="MBE9029940.1"/>
    <property type="molecule type" value="Genomic_DNA"/>
</dbReference>
<keyword evidence="1" id="KW-0472">Membrane</keyword>
<evidence type="ECO:0000313" key="3">
    <source>
        <dbReference type="Proteomes" id="UP000625316"/>
    </source>
</evidence>
<evidence type="ECO:0000313" key="2">
    <source>
        <dbReference type="EMBL" id="MBE9029940.1"/>
    </source>
</evidence>
<comment type="caution">
    <text evidence="2">The sequence shown here is derived from an EMBL/GenBank/DDBJ whole genome shotgun (WGS) entry which is preliminary data.</text>
</comment>
<keyword evidence="1" id="KW-1133">Transmembrane helix</keyword>
<gene>
    <name evidence="2" type="ORF">IQ266_09395</name>
</gene>
<accession>A0A928VKD4</accession>
<reference evidence="2" key="1">
    <citation type="submission" date="2020-10" db="EMBL/GenBank/DDBJ databases">
        <authorList>
            <person name="Castelo-Branco R."/>
            <person name="Eusebio N."/>
            <person name="Adriana R."/>
            <person name="Vieira A."/>
            <person name="Brugerolle De Fraissinette N."/>
            <person name="Rezende De Castro R."/>
            <person name="Schneider M.P."/>
            <person name="Vasconcelos V."/>
            <person name="Leao P.N."/>
        </authorList>
    </citation>
    <scope>NUCLEOTIDE SEQUENCE</scope>
    <source>
        <strain evidence="2">LEGE 11480</strain>
    </source>
</reference>
<dbReference type="AlphaFoldDB" id="A0A928VKD4"/>
<evidence type="ECO:0000256" key="1">
    <source>
        <dbReference type="SAM" id="Phobius"/>
    </source>
</evidence>
<protein>
    <submittedName>
        <fullName evidence="2">Uncharacterized protein</fullName>
    </submittedName>
</protein>
<sequence>MAVATPPASQSPNWWMYSTFGLSGILIVLGITSYLQSRQLERLLQKEKQRAQQLKYHVKKRGEKIIKMEKNPDLINSRDFNLDYLRMRMAEEVFHFEIVNQIKSKIRENITIALRPKQVEQGALGIASKSGRQISEIFDVAYKTEEHGATRVLFRVGVRMVKLPTQPTSVTINQLLDCIETFLSPSQEHDTWQPTIQGRLAYVRWDQKAKPTPLLIIEQTQEGTNVTFRTQRAMSPPLSGASRK</sequence>
<proteinExistence type="predicted"/>